<feature type="region of interest" description="Disordered" evidence="9">
    <location>
        <begin position="1"/>
        <end position="39"/>
    </location>
</feature>
<protein>
    <recommendedName>
        <fullName evidence="8">Anoctamin</fullName>
    </recommendedName>
</protein>
<evidence type="ECO:0000259" key="10">
    <source>
        <dbReference type="Pfam" id="PF04547"/>
    </source>
</evidence>
<reference evidence="12" key="2">
    <citation type="submission" date="2025-09" db="UniProtKB">
        <authorList>
            <consortium name="Ensembl"/>
        </authorList>
    </citation>
    <scope>IDENTIFICATION</scope>
</reference>
<feature type="transmembrane region" description="Helical" evidence="8">
    <location>
        <begin position="458"/>
        <end position="474"/>
    </location>
</feature>
<evidence type="ECO:0000259" key="11">
    <source>
        <dbReference type="Pfam" id="PF16178"/>
    </source>
</evidence>
<dbReference type="GO" id="GO:0005254">
    <property type="term" value="F:chloride channel activity"/>
    <property type="evidence" value="ECO:0007669"/>
    <property type="project" value="TreeGrafter"/>
</dbReference>
<feature type="transmembrane region" description="Helical" evidence="8">
    <location>
        <begin position="381"/>
        <end position="405"/>
    </location>
</feature>
<feature type="transmembrane region" description="Helical" evidence="8">
    <location>
        <begin position="842"/>
        <end position="862"/>
    </location>
</feature>
<proteinExistence type="inferred from homology"/>
<keyword evidence="3" id="KW-1003">Cell membrane</keyword>
<comment type="similarity">
    <text evidence="2 8">Belongs to the anoctamin family.</text>
</comment>
<accession>A0A8C4Q9W9</accession>
<feature type="compositionally biased region" description="Basic residues" evidence="9">
    <location>
        <begin position="512"/>
        <end position="525"/>
    </location>
</feature>
<dbReference type="Proteomes" id="UP000694388">
    <property type="component" value="Unplaced"/>
</dbReference>
<feature type="transmembrane region" description="Helical" evidence="8">
    <location>
        <begin position="614"/>
        <end position="642"/>
    </location>
</feature>
<dbReference type="AlphaFoldDB" id="A0A8C4Q9W9"/>
<keyword evidence="5 8" id="KW-1133">Transmembrane helix</keyword>
<feature type="region of interest" description="Disordered" evidence="9">
    <location>
        <begin position="496"/>
        <end position="536"/>
    </location>
</feature>
<evidence type="ECO:0000313" key="13">
    <source>
        <dbReference type="Proteomes" id="UP000694388"/>
    </source>
</evidence>
<sequence length="907" mass="103761">MSTMKMEEIDQRLKDLQPNRMEGDEEDKDEENDISTSSAYNTFTSDGFISPDFHTTMMFDILPPHAHHSGLKVTGPYFNDGRRRVDFVLSYRYRQARPPPSAGLDLNTDGRVDAEEVKFGSIDVEETGGDGPVSESSPEDEGEKRRRRDEFEKHLLEAGLHLEKDEEVEPGGCVSELNVLYSKPQPNNLSPDRWQTKKTHGLGFVRVHVPWHVLLREAEFMKIKMPTKRVYEVDEERGVMRVLSELWKRVTKKLQPQIPTTGTDNKRHISLPFSRDKQQLFNITDKETFFSSATRSRIAQEILKRTLCSKGQYSMGFSSLIANGVYEAAFPLHDGDYVPDGNKEKNDRVVLYEEWATYGVFYKYQPLDLIRKYFGEKIGLYFAWLGIYTELLIPASIVGIIVFLYGCATVHENIPSNEFCDHVKDFVMCPLCDKTCGYWNLSSTCSTARASHLFDNPATVFFSVFMALWATTFLERWKRQQMRLTYLWDLTGMDDEEGEPRPEYETKLIEKKQKRKKKEKQKKGQTKNEQAGKKAGLRRWKETVQSATAGVNLVEEEELTWRDRLSSCIINLSSIIFMVALTFAIVFALIVYRVSVAAALSVSPDPSLRFNNRFIVTSTAVLINLILILILDEIYGFVAHWLTVVEVPKTEQEFEERFIFKSFMLKFVNAYTTIFYVAFLKGRITGRPGRYLYIFGQTRMEECAPGGCLIELCIQLSFIMLGKQLIQNNIFEIGIPKLKKLCRSIKASDKRSGRAATSVAQGNKGRQMFWERDHELEPFAGLTPEYMEMIIQFGFVTLFVASFPLAPIFALLNNIIEIRLDGKKFVSELRRPTAMQSKDIGIWYNILHGVGKLAVIINVSVCKSFSMCATCSPACVLLSLISLLLLLCCWCFPPFHFIPFHSARALP</sequence>
<feature type="transmembrane region" description="Helical" evidence="8">
    <location>
        <begin position="874"/>
        <end position="898"/>
    </location>
</feature>
<feature type="region of interest" description="Disordered" evidence="9">
    <location>
        <begin position="120"/>
        <end position="148"/>
    </location>
</feature>
<dbReference type="GO" id="GO:0005886">
    <property type="term" value="C:plasma membrane"/>
    <property type="evidence" value="ECO:0007669"/>
    <property type="project" value="UniProtKB-SubCell"/>
</dbReference>
<dbReference type="PANTHER" id="PTHR12308">
    <property type="entry name" value="ANOCTAMIN"/>
    <property type="match status" value="1"/>
</dbReference>
<keyword evidence="13" id="KW-1185">Reference proteome</keyword>
<dbReference type="InterPro" id="IPR032394">
    <property type="entry name" value="Anoct_dimer"/>
</dbReference>
<feature type="domain" description="Anoctamin transmembrane" evidence="10">
    <location>
        <begin position="370"/>
        <end position="880"/>
    </location>
</feature>
<dbReference type="InterPro" id="IPR007632">
    <property type="entry name" value="Anoctamin"/>
</dbReference>
<dbReference type="PROSITE" id="PS00018">
    <property type="entry name" value="EF_HAND_1"/>
    <property type="match status" value="1"/>
</dbReference>
<evidence type="ECO:0000256" key="5">
    <source>
        <dbReference type="ARBA" id="ARBA00022989"/>
    </source>
</evidence>
<feature type="domain" description="Anoctamin dimerisation" evidence="11">
    <location>
        <begin position="77"/>
        <end position="367"/>
    </location>
</feature>
<evidence type="ECO:0000256" key="1">
    <source>
        <dbReference type="ARBA" id="ARBA00004651"/>
    </source>
</evidence>
<organism evidence="12 13">
    <name type="scientific">Eptatretus burgeri</name>
    <name type="common">Inshore hagfish</name>
    <dbReference type="NCBI Taxonomy" id="7764"/>
    <lineage>
        <taxon>Eukaryota</taxon>
        <taxon>Metazoa</taxon>
        <taxon>Chordata</taxon>
        <taxon>Craniata</taxon>
        <taxon>Vertebrata</taxon>
        <taxon>Cyclostomata</taxon>
        <taxon>Myxini</taxon>
        <taxon>Myxiniformes</taxon>
        <taxon>Myxinidae</taxon>
        <taxon>Eptatretinae</taxon>
        <taxon>Eptatretus</taxon>
    </lineage>
</organism>
<dbReference type="PANTHER" id="PTHR12308:SF82">
    <property type="entry name" value="ANOCTAMIN-1-LIKE ISOFORM X2"/>
    <property type="match status" value="1"/>
</dbReference>
<evidence type="ECO:0000256" key="2">
    <source>
        <dbReference type="ARBA" id="ARBA00009671"/>
    </source>
</evidence>
<dbReference type="Ensembl" id="ENSEBUT00000012867.1">
    <property type="protein sequence ID" value="ENSEBUP00000012291.1"/>
    <property type="gene ID" value="ENSEBUG00000007833.1"/>
</dbReference>
<feature type="compositionally biased region" description="Basic and acidic residues" evidence="9">
    <location>
        <begin position="499"/>
        <end position="511"/>
    </location>
</feature>
<name>A0A8C4Q9W9_EPTBU</name>
<feature type="transmembrane region" description="Helical" evidence="8">
    <location>
        <begin position="793"/>
        <end position="816"/>
    </location>
</feature>
<keyword evidence="7" id="KW-0325">Glycoprotein</keyword>
<dbReference type="GeneTree" id="ENSGT00940000155840"/>
<feature type="compositionally biased region" description="Acidic residues" evidence="9">
    <location>
        <begin position="23"/>
        <end position="33"/>
    </location>
</feature>
<keyword evidence="6 8" id="KW-0472">Membrane</keyword>
<comment type="subcellular location">
    <subcellularLocation>
        <location evidence="1">Cell membrane</location>
        <topology evidence="1">Multi-pass membrane protein</topology>
    </subcellularLocation>
    <subcellularLocation>
        <location evidence="8">Membrane</location>
        <topology evidence="8">Multi-pass membrane protein</topology>
    </subcellularLocation>
</comment>
<evidence type="ECO:0000256" key="8">
    <source>
        <dbReference type="RuleBase" id="RU280814"/>
    </source>
</evidence>
<feature type="compositionally biased region" description="Basic and acidic residues" evidence="9">
    <location>
        <begin position="1"/>
        <end position="17"/>
    </location>
</feature>
<evidence type="ECO:0000256" key="7">
    <source>
        <dbReference type="ARBA" id="ARBA00023180"/>
    </source>
</evidence>
<dbReference type="Pfam" id="PF04547">
    <property type="entry name" value="Anoctamin"/>
    <property type="match status" value="1"/>
</dbReference>
<evidence type="ECO:0000256" key="6">
    <source>
        <dbReference type="ARBA" id="ARBA00023136"/>
    </source>
</evidence>
<dbReference type="Pfam" id="PF16178">
    <property type="entry name" value="Anoct_dimer"/>
    <property type="match status" value="1"/>
</dbReference>
<evidence type="ECO:0000256" key="4">
    <source>
        <dbReference type="ARBA" id="ARBA00022692"/>
    </source>
</evidence>
<keyword evidence="4 8" id="KW-0812">Transmembrane</keyword>
<feature type="transmembrane region" description="Helical" evidence="8">
    <location>
        <begin position="663"/>
        <end position="684"/>
    </location>
</feature>
<evidence type="ECO:0000256" key="9">
    <source>
        <dbReference type="SAM" id="MobiDB-lite"/>
    </source>
</evidence>
<evidence type="ECO:0000256" key="3">
    <source>
        <dbReference type="ARBA" id="ARBA00022475"/>
    </source>
</evidence>
<reference evidence="12" key="1">
    <citation type="submission" date="2025-08" db="UniProtKB">
        <authorList>
            <consortium name="Ensembl"/>
        </authorList>
    </citation>
    <scope>IDENTIFICATION</scope>
</reference>
<evidence type="ECO:0000313" key="12">
    <source>
        <dbReference type="Ensembl" id="ENSEBUP00000012291.1"/>
    </source>
</evidence>
<dbReference type="GO" id="GO:0046983">
    <property type="term" value="F:protein dimerization activity"/>
    <property type="evidence" value="ECO:0007669"/>
    <property type="project" value="InterPro"/>
</dbReference>
<dbReference type="InterPro" id="IPR018247">
    <property type="entry name" value="EF_Hand_1_Ca_BS"/>
</dbReference>
<dbReference type="InterPro" id="IPR049452">
    <property type="entry name" value="Anoctamin_TM"/>
</dbReference>
<feature type="transmembrane region" description="Helical" evidence="8">
    <location>
        <begin position="569"/>
        <end position="594"/>
    </location>
</feature>